<evidence type="ECO:0000313" key="2">
    <source>
        <dbReference type="Proteomes" id="UP000008311"/>
    </source>
</evidence>
<keyword evidence="2" id="KW-1185">Reference proteome</keyword>
<name>B9SGX3_RICCO</name>
<sequence length="62" mass="7521">MAVSIVQRRILIWRMSIAHAQKSVRVQYFHVYTLFYYRHQDLFMEVKRPAAHLIFTQKNAPD</sequence>
<dbReference type="AlphaFoldDB" id="B9SGX3"/>
<dbReference type="InParanoid" id="B9SGX3"/>
<protein>
    <submittedName>
        <fullName evidence="1">Uncharacterized protein</fullName>
    </submittedName>
</protein>
<dbReference type="EMBL" id="EQ973955">
    <property type="protein sequence ID" value="EEF37208.1"/>
    <property type="molecule type" value="Genomic_DNA"/>
</dbReference>
<organism evidence="1 2">
    <name type="scientific">Ricinus communis</name>
    <name type="common">Castor bean</name>
    <dbReference type="NCBI Taxonomy" id="3988"/>
    <lineage>
        <taxon>Eukaryota</taxon>
        <taxon>Viridiplantae</taxon>
        <taxon>Streptophyta</taxon>
        <taxon>Embryophyta</taxon>
        <taxon>Tracheophyta</taxon>
        <taxon>Spermatophyta</taxon>
        <taxon>Magnoliopsida</taxon>
        <taxon>eudicotyledons</taxon>
        <taxon>Gunneridae</taxon>
        <taxon>Pentapetalae</taxon>
        <taxon>rosids</taxon>
        <taxon>fabids</taxon>
        <taxon>Malpighiales</taxon>
        <taxon>Euphorbiaceae</taxon>
        <taxon>Acalyphoideae</taxon>
        <taxon>Acalypheae</taxon>
        <taxon>Ricinus</taxon>
    </lineage>
</organism>
<dbReference type="Proteomes" id="UP000008311">
    <property type="component" value="Unassembled WGS sequence"/>
</dbReference>
<gene>
    <name evidence="1" type="ORF">RCOM_0820820</name>
</gene>
<proteinExistence type="predicted"/>
<reference evidence="2" key="1">
    <citation type="journal article" date="2010" name="Nat. Biotechnol.">
        <title>Draft genome sequence of the oilseed species Ricinus communis.</title>
        <authorList>
            <person name="Chan A.P."/>
            <person name="Crabtree J."/>
            <person name="Zhao Q."/>
            <person name="Lorenzi H."/>
            <person name="Orvis J."/>
            <person name="Puiu D."/>
            <person name="Melake-Berhan A."/>
            <person name="Jones K.M."/>
            <person name="Redman J."/>
            <person name="Chen G."/>
            <person name="Cahoon E.B."/>
            <person name="Gedil M."/>
            <person name="Stanke M."/>
            <person name="Haas B.J."/>
            <person name="Wortman J.R."/>
            <person name="Fraser-Liggett C.M."/>
            <person name="Ravel J."/>
            <person name="Rabinowicz P.D."/>
        </authorList>
    </citation>
    <scope>NUCLEOTIDE SEQUENCE [LARGE SCALE GENOMIC DNA]</scope>
    <source>
        <strain evidence="2">cv. Hale</strain>
    </source>
</reference>
<evidence type="ECO:0000313" key="1">
    <source>
        <dbReference type="EMBL" id="EEF37208.1"/>
    </source>
</evidence>
<accession>B9SGX3</accession>